<dbReference type="GO" id="GO:0000009">
    <property type="term" value="F:alpha-1,6-mannosyltransferase activity"/>
    <property type="evidence" value="ECO:0007669"/>
    <property type="project" value="InterPro"/>
</dbReference>
<keyword evidence="2" id="KW-1185">Reference proteome</keyword>
<dbReference type="GO" id="GO:0006487">
    <property type="term" value="P:protein N-linked glycosylation"/>
    <property type="evidence" value="ECO:0007669"/>
    <property type="project" value="TreeGrafter"/>
</dbReference>
<sequence length="279" mass="32249">MIIIQWETQDLINFVEENFKTTIPEIHEAFNLLLPPTYQSQYQQHHYSPKVKNDKNQHLEFAKYLVLFIEGGLYTNPNLQITKPVDFWFDSDRPSLKFVTGITHDDNTGRVNKPIDRLRFGSHLIKSSQRHTILAEIIAETVKNVFQRQLSTINDGLTEFPAELRSYRYNDRCLPGGDPNRDVINDKMFTEVVLSYVNSLSNPTVLDLNDDGLNRGFGGWKNLVGPERPYNSTLIDWKIMSGLKAPLVVNDLVFYPQVSFNKCNAGDDFKLQDWCYLEI</sequence>
<dbReference type="EMBL" id="BSXU01014169">
    <property type="protein sequence ID" value="GME80353.1"/>
    <property type="molecule type" value="Genomic_DNA"/>
</dbReference>
<name>A0A9W6T7E8_AMBMO</name>
<dbReference type="Proteomes" id="UP001165063">
    <property type="component" value="Unassembled WGS sequence"/>
</dbReference>
<reference evidence="1" key="1">
    <citation type="submission" date="2023-04" db="EMBL/GenBank/DDBJ databases">
        <title>Ambrosiozyma monospora NBRC 1965.</title>
        <authorList>
            <person name="Ichikawa N."/>
            <person name="Sato H."/>
            <person name="Tonouchi N."/>
        </authorList>
    </citation>
    <scope>NUCLEOTIDE SEQUENCE</scope>
    <source>
        <strain evidence="1">NBRC 1965</strain>
    </source>
</reference>
<organism evidence="1 2">
    <name type="scientific">Ambrosiozyma monospora</name>
    <name type="common">Yeast</name>
    <name type="synonym">Endomycopsis monosporus</name>
    <dbReference type="NCBI Taxonomy" id="43982"/>
    <lineage>
        <taxon>Eukaryota</taxon>
        <taxon>Fungi</taxon>
        <taxon>Dikarya</taxon>
        <taxon>Ascomycota</taxon>
        <taxon>Saccharomycotina</taxon>
        <taxon>Pichiomycetes</taxon>
        <taxon>Pichiales</taxon>
        <taxon>Pichiaceae</taxon>
        <taxon>Ambrosiozyma</taxon>
    </lineage>
</organism>
<dbReference type="InterPro" id="IPR039367">
    <property type="entry name" value="Och1-like"/>
</dbReference>
<dbReference type="PANTHER" id="PTHR31834:SF1">
    <property type="entry name" value="INITIATION-SPECIFIC ALPHA-1,6-MANNOSYLTRANSFERASE"/>
    <property type="match status" value="1"/>
</dbReference>
<accession>A0A9W6T7E8</accession>
<protein>
    <submittedName>
        <fullName evidence="1">Unnamed protein product</fullName>
    </submittedName>
</protein>
<dbReference type="OrthoDB" id="409543at2759"/>
<dbReference type="AlphaFoldDB" id="A0A9W6T7E8"/>
<dbReference type="GO" id="GO:0000136">
    <property type="term" value="C:mannan polymerase complex"/>
    <property type="evidence" value="ECO:0007669"/>
    <property type="project" value="TreeGrafter"/>
</dbReference>
<dbReference type="PANTHER" id="PTHR31834">
    <property type="entry name" value="INITIATION-SPECIFIC ALPHA-1,6-MANNOSYLTRANSFERASE"/>
    <property type="match status" value="1"/>
</dbReference>
<evidence type="ECO:0000313" key="1">
    <source>
        <dbReference type="EMBL" id="GME80353.1"/>
    </source>
</evidence>
<proteinExistence type="predicted"/>
<gene>
    <name evidence="1" type="ORF">Amon01_000982400</name>
</gene>
<evidence type="ECO:0000313" key="2">
    <source>
        <dbReference type="Proteomes" id="UP001165063"/>
    </source>
</evidence>
<comment type="caution">
    <text evidence="1">The sequence shown here is derived from an EMBL/GenBank/DDBJ whole genome shotgun (WGS) entry which is preliminary data.</text>
</comment>